<feature type="binding site" evidence="4">
    <location>
        <begin position="155"/>
        <end position="157"/>
    </location>
    <ligand>
        <name>D-glyceraldehyde 3-phosphate</name>
        <dbReference type="ChEBI" id="CHEBI:59776"/>
    </ligand>
</feature>
<feature type="active site" description="Nucleophile" evidence="3">
    <location>
        <position position="156"/>
    </location>
</feature>
<protein>
    <submittedName>
        <fullName evidence="9">Type I glyceraldehyde-3-phosphate dehydrogenase</fullName>
    </submittedName>
</protein>
<sequence>MTTRVAINGAGRIGRAFYKLARKQPEIEIVAINDLGDIDNIAYLLKFDTVYGKSEFDIKVQDGHLIDGKHKIKFISEKDPGLLPWEDLEVDLVVESTGFFTSYASAKAHLDAGAKRVIVTAPMKDGPASDIEGATILMGVNENKLSTCLITSNASCTTNAASPLIAILDENLGIEKALLNTTHGYTASQSLVDGPSKKGFREGRAAAENIVPSSTGAAIAVTKAFTKLNKLFDGISMRVPVSAGSIVDVTFIAKRETSAEEVNEILKKAAKDERWEGIFTTTEEELVSSDILGNTYGSIADLAFTRVVGGNLVKVLAWYDNEMGYAHTLVKHVIKLASHIK</sequence>
<dbReference type="FunFam" id="3.30.360.10:FF:000002">
    <property type="entry name" value="Glyceraldehyde-3-phosphate dehydrogenase"/>
    <property type="match status" value="1"/>
</dbReference>
<organism evidence="9 10">
    <name type="scientific">Candidatus Zambryskibacteria bacterium RIFCSPLOWO2_02_FULL_39_14</name>
    <dbReference type="NCBI Taxonomy" id="1802769"/>
    <lineage>
        <taxon>Bacteria</taxon>
        <taxon>Candidatus Zambryskiibacteriota</taxon>
    </lineage>
</organism>
<feature type="binding site" evidence="5">
    <location>
        <position position="120"/>
    </location>
    <ligand>
        <name>NAD(+)</name>
        <dbReference type="ChEBI" id="CHEBI:57540"/>
    </ligand>
</feature>
<dbReference type="GO" id="GO:0016620">
    <property type="term" value="F:oxidoreductase activity, acting on the aldehyde or oxo group of donors, NAD or NADP as acceptor"/>
    <property type="evidence" value="ECO:0007669"/>
    <property type="project" value="InterPro"/>
</dbReference>
<dbReference type="InterPro" id="IPR020831">
    <property type="entry name" value="GlycerAld/Erythrose_P_DH"/>
</dbReference>
<evidence type="ECO:0000256" key="6">
    <source>
        <dbReference type="PIRSR" id="PIRSR000149-4"/>
    </source>
</evidence>
<dbReference type="Gene3D" id="3.40.50.720">
    <property type="entry name" value="NAD(P)-binding Rossmann-like Domain"/>
    <property type="match status" value="1"/>
</dbReference>
<keyword evidence="2" id="KW-0560">Oxidoreductase</keyword>
<dbReference type="FunFam" id="3.40.50.720:FF:000001">
    <property type="entry name" value="Glyceraldehyde-3-phosphate dehydrogenase"/>
    <property type="match status" value="1"/>
</dbReference>
<dbReference type="PANTHER" id="PTHR43148">
    <property type="entry name" value="GLYCERALDEHYDE-3-PHOSPHATE DEHYDROGENASE 2"/>
    <property type="match status" value="1"/>
</dbReference>
<keyword evidence="5" id="KW-0547">Nucleotide-binding</keyword>
<feature type="binding site" evidence="5">
    <location>
        <begin position="12"/>
        <end position="13"/>
    </location>
    <ligand>
        <name>NAD(+)</name>
        <dbReference type="ChEBI" id="CHEBI:57540"/>
    </ligand>
</feature>
<dbReference type="PRINTS" id="PR00078">
    <property type="entry name" value="G3PDHDRGNASE"/>
</dbReference>
<keyword evidence="5" id="KW-0520">NAD</keyword>
<gene>
    <name evidence="9" type="ORF">A3I86_01715</name>
</gene>
<evidence type="ECO:0000256" key="4">
    <source>
        <dbReference type="PIRSR" id="PIRSR000149-2"/>
    </source>
</evidence>
<dbReference type="Gene3D" id="3.30.360.10">
    <property type="entry name" value="Dihydrodipicolinate Reductase, domain 2"/>
    <property type="match status" value="1"/>
</dbReference>
<feature type="binding site" evidence="4">
    <location>
        <position position="186"/>
    </location>
    <ligand>
        <name>D-glyceraldehyde 3-phosphate</name>
        <dbReference type="ChEBI" id="CHEBI:59776"/>
    </ligand>
</feature>
<dbReference type="CDD" id="cd05214">
    <property type="entry name" value="GAPDH_I_N"/>
    <property type="match status" value="1"/>
</dbReference>
<dbReference type="SUPFAM" id="SSF55347">
    <property type="entry name" value="Glyceraldehyde-3-phosphate dehydrogenase-like, C-terminal domain"/>
    <property type="match status" value="1"/>
</dbReference>
<feature type="domain" description="Glyceraldehyde 3-phosphate dehydrogenase NAD(P) binding" evidence="8">
    <location>
        <begin position="3"/>
        <end position="156"/>
    </location>
</feature>
<dbReference type="InterPro" id="IPR020828">
    <property type="entry name" value="GlycerAld_3-P_DH_NAD(P)-bd"/>
</dbReference>
<dbReference type="AlphaFoldDB" id="A0A1G2UIA4"/>
<evidence type="ECO:0000256" key="3">
    <source>
        <dbReference type="PIRSR" id="PIRSR000149-1"/>
    </source>
</evidence>
<dbReference type="GO" id="GO:0051287">
    <property type="term" value="F:NAD binding"/>
    <property type="evidence" value="ECO:0007669"/>
    <property type="project" value="InterPro"/>
</dbReference>
<evidence type="ECO:0000256" key="2">
    <source>
        <dbReference type="ARBA" id="ARBA00023002"/>
    </source>
</evidence>
<dbReference type="EMBL" id="MHWM01000009">
    <property type="protein sequence ID" value="OHB09145.1"/>
    <property type="molecule type" value="Genomic_DNA"/>
</dbReference>
<feature type="binding site" evidence="4">
    <location>
        <position position="238"/>
    </location>
    <ligand>
        <name>D-glyceraldehyde 3-phosphate</name>
        <dbReference type="ChEBI" id="CHEBI:59776"/>
    </ligand>
</feature>
<dbReference type="InterPro" id="IPR036291">
    <property type="entry name" value="NAD(P)-bd_dom_sf"/>
</dbReference>
<accession>A0A1G2UIA4</accession>
<dbReference type="PIRSF" id="PIRSF000149">
    <property type="entry name" value="GAP_DH"/>
    <property type="match status" value="1"/>
</dbReference>
<dbReference type="CDD" id="cd18126">
    <property type="entry name" value="GAPDH_I_C"/>
    <property type="match status" value="1"/>
</dbReference>
<dbReference type="Proteomes" id="UP000177096">
    <property type="component" value="Unassembled WGS sequence"/>
</dbReference>
<evidence type="ECO:0000256" key="1">
    <source>
        <dbReference type="ARBA" id="ARBA00007406"/>
    </source>
</evidence>
<feature type="site" description="Activates thiol group during catalysis" evidence="6">
    <location>
        <position position="183"/>
    </location>
</feature>
<dbReference type="SMART" id="SM00846">
    <property type="entry name" value="Gp_dh_N"/>
    <property type="match status" value="1"/>
</dbReference>
<evidence type="ECO:0000313" key="9">
    <source>
        <dbReference type="EMBL" id="OHB09145.1"/>
    </source>
</evidence>
<dbReference type="SUPFAM" id="SSF51735">
    <property type="entry name" value="NAD(P)-binding Rossmann-fold domains"/>
    <property type="match status" value="1"/>
</dbReference>
<evidence type="ECO:0000313" key="10">
    <source>
        <dbReference type="Proteomes" id="UP000177096"/>
    </source>
</evidence>
<name>A0A1G2UIA4_9BACT</name>
<dbReference type="InterPro" id="IPR020829">
    <property type="entry name" value="GlycerAld_3-P_DH_cat"/>
</dbReference>
<dbReference type="Pfam" id="PF02800">
    <property type="entry name" value="Gp_dh_C"/>
    <property type="match status" value="1"/>
</dbReference>
<evidence type="ECO:0000256" key="7">
    <source>
        <dbReference type="RuleBase" id="RU000397"/>
    </source>
</evidence>
<proteinExistence type="inferred from homology"/>
<comment type="caution">
    <text evidence="9">The sequence shown here is derived from an EMBL/GenBank/DDBJ whole genome shotgun (WGS) entry which is preliminary data.</text>
</comment>
<comment type="similarity">
    <text evidence="1 7">Belongs to the glyceraldehyde-3-phosphate dehydrogenase family.</text>
</comment>
<evidence type="ECO:0000256" key="5">
    <source>
        <dbReference type="PIRSR" id="PIRSR000149-3"/>
    </source>
</evidence>
<dbReference type="Pfam" id="PF00044">
    <property type="entry name" value="Gp_dh_N"/>
    <property type="match status" value="1"/>
</dbReference>
<reference evidence="9 10" key="1">
    <citation type="journal article" date="2016" name="Nat. Commun.">
        <title>Thousands of microbial genomes shed light on interconnected biogeochemical processes in an aquifer system.</title>
        <authorList>
            <person name="Anantharaman K."/>
            <person name="Brown C.T."/>
            <person name="Hug L.A."/>
            <person name="Sharon I."/>
            <person name="Castelle C.J."/>
            <person name="Probst A.J."/>
            <person name="Thomas B.C."/>
            <person name="Singh A."/>
            <person name="Wilkins M.J."/>
            <person name="Karaoz U."/>
            <person name="Brodie E.L."/>
            <person name="Williams K.H."/>
            <person name="Hubbard S.S."/>
            <person name="Banfield J.F."/>
        </authorList>
    </citation>
    <scope>NUCLEOTIDE SEQUENCE [LARGE SCALE GENOMIC DNA]</scope>
</reference>
<feature type="binding site" evidence="5">
    <location>
        <position position="34"/>
    </location>
    <ligand>
        <name>NAD(+)</name>
        <dbReference type="ChEBI" id="CHEBI:57540"/>
    </ligand>
</feature>
<feature type="binding site" evidence="4">
    <location>
        <begin position="215"/>
        <end position="216"/>
    </location>
    <ligand>
        <name>D-glyceraldehyde 3-phosphate</name>
        <dbReference type="ChEBI" id="CHEBI:59776"/>
    </ligand>
</feature>
<feature type="binding site" evidence="5">
    <location>
        <position position="321"/>
    </location>
    <ligand>
        <name>NAD(+)</name>
        <dbReference type="ChEBI" id="CHEBI:57540"/>
    </ligand>
</feature>
<evidence type="ECO:0000259" key="8">
    <source>
        <dbReference type="SMART" id="SM00846"/>
    </source>
</evidence>